<dbReference type="OrthoDB" id="2652069at2"/>
<dbReference type="Pfam" id="PF01497">
    <property type="entry name" value="Peripla_BP_2"/>
    <property type="match status" value="1"/>
</dbReference>
<dbReference type="InterPro" id="IPR051313">
    <property type="entry name" value="Bact_iron-sidero_bind"/>
</dbReference>
<dbReference type="Pfam" id="PF12833">
    <property type="entry name" value="HTH_18"/>
    <property type="match status" value="1"/>
</dbReference>
<keyword evidence="5" id="KW-0805">Transcription regulation</keyword>
<dbReference type="InterPro" id="IPR009057">
    <property type="entry name" value="Homeodomain-like_sf"/>
</dbReference>
<evidence type="ECO:0000256" key="2">
    <source>
        <dbReference type="ARBA" id="ARBA00008814"/>
    </source>
</evidence>
<dbReference type="GO" id="GO:0043565">
    <property type="term" value="F:sequence-specific DNA binding"/>
    <property type="evidence" value="ECO:0007669"/>
    <property type="project" value="InterPro"/>
</dbReference>
<dbReference type="SUPFAM" id="SSF46689">
    <property type="entry name" value="Homeodomain-like"/>
    <property type="match status" value="2"/>
</dbReference>
<evidence type="ECO:0000256" key="1">
    <source>
        <dbReference type="ARBA" id="ARBA00004196"/>
    </source>
</evidence>
<sequence length="661" mass="74278">MRERGLMQEEAEASQVFTPEMIDTMARIWTRSIITLIDVRFQNIASQYPLEQYKMPSSMFIYACGGEAQIQLNETTFGMERFGLVHGGKGSLLSISPKREIVKTFMVFYKAESPLFFKKHLQQLLEQVNPFVQQFGYTPSNPILLLDWFQQMLNDWNRGKAMDQLQAKSFLYQLIHGVYRDFEGGEIRYLQPIPASSAKIYLDKHYREPIMFQDIAAMFGISGGQLTRLFKKKEGMSLQEYLIQRRIEAACHDLKYTEATIKEIATGSGFADEKNLFRMFKKYYKMTPSDYRKINALSMQVDGIDNDSHLHYNERELANLVKSYRDGESSMFGQVRSKEMIFVAAMSLMLLLTACTSGTPANNRGTVNPPAETQQTTQPEVPETKASEAVSQTRTISTVKGDVEVPNNPQRVVVDYLVGDVVALGVTPLGVARATRGETEAVYSNQIKDSINIKMEPEDVMTLEPDLIILAWGEENYEDLSKISPTIYVPYGDMTTEERIHFIGDVLNKPEEAEAVLNTYANKIEEAKLALQNAGLSDVTITMGEFSDKINAIAGAKHAVGELIYNELQMQAPSKVQTDIIDADKYWGEISMEVLAAYMGDYLISLGDTEVPADNAVWKSLPAVQHNRIVTVGSSLSWSTDIMTSSALIDHIVNQLLALAK</sequence>
<dbReference type="SMART" id="SM00342">
    <property type="entry name" value="HTH_ARAC"/>
    <property type="match status" value="1"/>
</dbReference>
<evidence type="ECO:0008006" key="13">
    <source>
        <dbReference type="Google" id="ProtNLM"/>
    </source>
</evidence>
<dbReference type="GO" id="GO:0003700">
    <property type="term" value="F:DNA-binding transcription factor activity"/>
    <property type="evidence" value="ECO:0007669"/>
    <property type="project" value="InterPro"/>
</dbReference>
<dbReference type="AlphaFoldDB" id="A0A2Z2KC40"/>
<dbReference type="PROSITE" id="PS50983">
    <property type="entry name" value="FE_B12_PBP"/>
    <property type="match status" value="1"/>
</dbReference>
<evidence type="ECO:0000313" key="12">
    <source>
        <dbReference type="Proteomes" id="UP000249890"/>
    </source>
</evidence>
<evidence type="ECO:0000256" key="7">
    <source>
        <dbReference type="ARBA" id="ARBA00023163"/>
    </source>
</evidence>
<dbReference type="InterPro" id="IPR002491">
    <property type="entry name" value="ABC_transptr_periplasmic_BD"/>
</dbReference>
<keyword evidence="4" id="KW-0732">Signal</keyword>
<dbReference type="PROSITE" id="PS01124">
    <property type="entry name" value="HTH_ARAC_FAMILY_2"/>
    <property type="match status" value="1"/>
</dbReference>
<dbReference type="GO" id="GO:0030288">
    <property type="term" value="C:outer membrane-bounded periplasmic space"/>
    <property type="evidence" value="ECO:0007669"/>
    <property type="project" value="TreeGrafter"/>
</dbReference>
<evidence type="ECO:0000256" key="8">
    <source>
        <dbReference type="SAM" id="MobiDB-lite"/>
    </source>
</evidence>
<keyword evidence="3" id="KW-0813">Transport</keyword>
<evidence type="ECO:0000256" key="5">
    <source>
        <dbReference type="ARBA" id="ARBA00023015"/>
    </source>
</evidence>
<organism evidence="11 12">
    <name type="scientific">Paenibacillus donghaensis</name>
    <dbReference type="NCBI Taxonomy" id="414771"/>
    <lineage>
        <taxon>Bacteria</taxon>
        <taxon>Bacillati</taxon>
        <taxon>Bacillota</taxon>
        <taxon>Bacilli</taxon>
        <taxon>Bacillales</taxon>
        <taxon>Paenibacillaceae</taxon>
        <taxon>Paenibacillus</taxon>
    </lineage>
</organism>
<dbReference type="Gene3D" id="1.10.10.60">
    <property type="entry name" value="Homeodomain-like"/>
    <property type="match status" value="2"/>
</dbReference>
<dbReference type="PANTHER" id="PTHR30532">
    <property type="entry name" value="IRON III DICITRATE-BINDING PERIPLASMIC PROTEIN"/>
    <property type="match status" value="1"/>
</dbReference>
<gene>
    <name evidence="11" type="ORF">B9T62_22685</name>
</gene>
<feature type="domain" description="Fe/B12 periplasmic-binding" evidence="10">
    <location>
        <begin position="409"/>
        <end position="660"/>
    </location>
</feature>
<evidence type="ECO:0000256" key="4">
    <source>
        <dbReference type="ARBA" id="ARBA00022729"/>
    </source>
</evidence>
<keyword evidence="12" id="KW-1185">Reference proteome</keyword>
<reference evidence="11 12" key="1">
    <citation type="submission" date="2017-06" db="EMBL/GenBank/DDBJ databases">
        <title>Complete genome sequence of Paenibacillus donghaensis KCTC 13049T isolated from East Sea sediment, South Korea.</title>
        <authorList>
            <person name="Jung B.K."/>
            <person name="Hong S.-J."/>
            <person name="Shin J.-H."/>
        </authorList>
    </citation>
    <scope>NUCLEOTIDE SEQUENCE [LARGE SCALE GENOMIC DNA]</scope>
    <source>
        <strain evidence="11 12">KCTC 13049</strain>
    </source>
</reference>
<keyword evidence="6" id="KW-0238">DNA-binding</keyword>
<evidence type="ECO:0000259" key="10">
    <source>
        <dbReference type="PROSITE" id="PS50983"/>
    </source>
</evidence>
<dbReference type="PANTHER" id="PTHR30532:SF29">
    <property type="entry name" value="FE(3+) DICITRATE-BINDING PERIPLASMIC PROTEIN"/>
    <property type="match status" value="1"/>
</dbReference>
<dbReference type="PROSITE" id="PS00041">
    <property type="entry name" value="HTH_ARAC_FAMILY_1"/>
    <property type="match status" value="1"/>
</dbReference>
<feature type="region of interest" description="Disordered" evidence="8">
    <location>
        <begin position="361"/>
        <end position="393"/>
    </location>
</feature>
<keyword evidence="7" id="KW-0804">Transcription</keyword>
<feature type="domain" description="HTH araC/xylS-type" evidence="9">
    <location>
        <begin position="196"/>
        <end position="294"/>
    </location>
</feature>
<protein>
    <recommendedName>
        <fullName evidence="13">AraC family transcriptional regulator</fullName>
    </recommendedName>
</protein>
<name>A0A2Z2KC40_9BACL</name>
<proteinExistence type="inferred from homology"/>
<feature type="compositionally biased region" description="Low complexity" evidence="8">
    <location>
        <begin position="369"/>
        <end position="381"/>
    </location>
</feature>
<dbReference type="KEGG" id="pdh:B9T62_22685"/>
<comment type="subcellular location">
    <subcellularLocation>
        <location evidence="1">Cell envelope</location>
    </subcellularLocation>
</comment>
<accession>A0A2Z2KC40</accession>
<comment type="similarity">
    <text evidence="2">Belongs to the bacterial solute-binding protein 8 family.</text>
</comment>
<dbReference type="SUPFAM" id="SSF53807">
    <property type="entry name" value="Helical backbone' metal receptor"/>
    <property type="match status" value="1"/>
</dbReference>
<dbReference type="GO" id="GO:1901678">
    <property type="term" value="P:iron coordination entity transport"/>
    <property type="evidence" value="ECO:0007669"/>
    <property type="project" value="UniProtKB-ARBA"/>
</dbReference>
<evidence type="ECO:0000313" key="11">
    <source>
        <dbReference type="EMBL" id="ASA23364.1"/>
    </source>
</evidence>
<dbReference type="InterPro" id="IPR018062">
    <property type="entry name" value="HTH_AraC-typ_CS"/>
</dbReference>
<dbReference type="InterPro" id="IPR018060">
    <property type="entry name" value="HTH_AraC"/>
</dbReference>
<evidence type="ECO:0000256" key="6">
    <source>
        <dbReference type="ARBA" id="ARBA00023125"/>
    </source>
</evidence>
<evidence type="ECO:0000256" key="3">
    <source>
        <dbReference type="ARBA" id="ARBA00022448"/>
    </source>
</evidence>
<dbReference type="EMBL" id="CP021780">
    <property type="protein sequence ID" value="ASA23364.1"/>
    <property type="molecule type" value="Genomic_DNA"/>
</dbReference>
<dbReference type="Proteomes" id="UP000249890">
    <property type="component" value="Chromosome"/>
</dbReference>
<dbReference type="Gene3D" id="3.40.50.1980">
    <property type="entry name" value="Nitrogenase molybdenum iron protein domain"/>
    <property type="match status" value="2"/>
</dbReference>
<evidence type="ECO:0000259" key="9">
    <source>
        <dbReference type="PROSITE" id="PS01124"/>
    </source>
</evidence>